<gene>
    <name evidence="3" type="ORF">CEPIT_LOCUS19272</name>
    <name evidence="4" type="ORF">CEPIT_LOCUS39009</name>
</gene>
<keyword evidence="5" id="KW-1185">Reference proteome</keyword>
<accession>A0AAV0DVC3</accession>
<keyword evidence="2" id="KW-1133">Transmembrane helix</keyword>
<dbReference type="EMBL" id="CAMAPF010001029">
    <property type="protein sequence ID" value="CAH9141289.1"/>
    <property type="molecule type" value="Genomic_DNA"/>
</dbReference>
<evidence type="ECO:0000313" key="3">
    <source>
        <dbReference type="EMBL" id="CAH9110751.1"/>
    </source>
</evidence>
<reference evidence="3" key="1">
    <citation type="submission" date="2022-07" db="EMBL/GenBank/DDBJ databases">
        <authorList>
            <person name="Macas J."/>
            <person name="Novak P."/>
            <person name="Neumann P."/>
        </authorList>
    </citation>
    <scope>NUCLEOTIDE SEQUENCE</scope>
</reference>
<dbReference type="Proteomes" id="UP001152523">
    <property type="component" value="Unassembled WGS sequence"/>
</dbReference>
<feature type="region of interest" description="Disordered" evidence="1">
    <location>
        <begin position="1"/>
        <end position="79"/>
    </location>
</feature>
<comment type="caution">
    <text evidence="3">The sequence shown here is derived from an EMBL/GenBank/DDBJ whole genome shotgun (WGS) entry which is preliminary data.</text>
</comment>
<evidence type="ECO:0000313" key="4">
    <source>
        <dbReference type="EMBL" id="CAH9141289.1"/>
    </source>
</evidence>
<protein>
    <submittedName>
        <fullName evidence="3">Uncharacterized protein</fullName>
    </submittedName>
</protein>
<dbReference type="EMBL" id="CAMAPF010000176">
    <property type="protein sequence ID" value="CAH9110751.1"/>
    <property type="molecule type" value="Genomic_DNA"/>
</dbReference>
<keyword evidence="2" id="KW-0472">Membrane</keyword>
<keyword evidence="2" id="KW-0812">Transmembrane</keyword>
<proteinExistence type="predicted"/>
<evidence type="ECO:0000256" key="2">
    <source>
        <dbReference type="SAM" id="Phobius"/>
    </source>
</evidence>
<name>A0AAV0DVC3_9ASTE</name>
<dbReference type="AlphaFoldDB" id="A0AAV0DVC3"/>
<feature type="transmembrane region" description="Helical" evidence="2">
    <location>
        <begin position="100"/>
        <end position="123"/>
    </location>
</feature>
<evidence type="ECO:0000313" key="5">
    <source>
        <dbReference type="Proteomes" id="UP001152523"/>
    </source>
</evidence>
<sequence>MAAAVRSAEVEEAMAASGNGGDWQRRHPATAKSSSDGGSEVQRRSPAATATAKSGVDGGDWRQQSPAATAAAKSGGDWRQQSPAAMTGVGSVVVTPSRQFIVVCVYILLFYFVILIDSVGFSLRVILRTHVFLVLLNHTEHTTPLFAFLLCFAPS</sequence>
<evidence type="ECO:0000256" key="1">
    <source>
        <dbReference type="SAM" id="MobiDB-lite"/>
    </source>
</evidence>
<feature type="compositionally biased region" description="Low complexity" evidence="1">
    <location>
        <begin position="1"/>
        <end position="17"/>
    </location>
</feature>
<organism evidence="3 5">
    <name type="scientific">Cuscuta epithymum</name>
    <dbReference type="NCBI Taxonomy" id="186058"/>
    <lineage>
        <taxon>Eukaryota</taxon>
        <taxon>Viridiplantae</taxon>
        <taxon>Streptophyta</taxon>
        <taxon>Embryophyta</taxon>
        <taxon>Tracheophyta</taxon>
        <taxon>Spermatophyta</taxon>
        <taxon>Magnoliopsida</taxon>
        <taxon>eudicotyledons</taxon>
        <taxon>Gunneridae</taxon>
        <taxon>Pentapetalae</taxon>
        <taxon>asterids</taxon>
        <taxon>lamiids</taxon>
        <taxon>Solanales</taxon>
        <taxon>Convolvulaceae</taxon>
        <taxon>Cuscuteae</taxon>
        <taxon>Cuscuta</taxon>
        <taxon>Cuscuta subgen. Cuscuta</taxon>
    </lineage>
</organism>